<evidence type="ECO:0000313" key="4">
    <source>
        <dbReference type="Proteomes" id="UP001320245"/>
    </source>
</evidence>
<protein>
    <recommendedName>
        <fullName evidence="2">PD-(D/E)XK nuclease-like domain-containing protein</fullName>
    </recommendedName>
</protein>
<dbReference type="EMBL" id="JAJSPL020000024">
    <property type="protein sequence ID" value="KAK7739072.1"/>
    <property type="molecule type" value="Genomic_DNA"/>
</dbReference>
<feature type="domain" description="PD-(D/E)XK nuclease-like" evidence="2">
    <location>
        <begin position="115"/>
        <end position="390"/>
    </location>
</feature>
<feature type="compositionally biased region" description="Basic residues" evidence="1">
    <location>
        <begin position="25"/>
        <end position="48"/>
    </location>
</feature>
<sequence length="415" mass="45698">MKWRMAWILKNKATDLLGPDDTPKPRHKRPVLKPPHKKRTATSPRKSRAVLDQLQKPVRIHAVPDYSDAVTSLPADVMPLYRRIAAANDREKIVPCEVRQEVSGIVRDSPRYFRDADPVGGARAKAVLNSLHGIKRAAADSQTHQRCESGWNNLVHTPLLQLVFDCEVPGTTASPTRAHIRVEPVMSATIAGDSIPYLRGSDGDSLGPACSLSVESLLASESSYAESDLSLSMMRSRGVKVDYVLALDIPEEAPLRSNISQIINNGLLPHVNQTAYLPLKESPIAVAIETKTDTSGQDPLVQLGIWTAAWYQRMYDLREQLTGPGPKPRLVSVPLIQVVGHSWHVYFACDVGTSVDIFGPIGLGSTDGLMSLYVLLSSLEAIKEWAESTFHAGMETWFLCREPTRDISQKELANC</sequence>
<name>A0AAN9YFF0_9PEZI</name>
<dbReference type="Proteomes" id="UP001320245">
    <property type="component" value="Unassembled WGS sequence"/>
</dbReference>
<feature type="region of interest" description="Disordered" evidence="1">
    <location>
        <begin position="15"/>
        <end position="48"/>
    </location>
</feature>
<reference evidence="3 4" key="1">
    <citation type="journal article" date="2023" name="PLoS ONE">
        <title>Cytospora paraplurivora sp. nov. isolated from orchards with fruit tree decline syndrome in Ontario, Canada.</title>
        <authorList>
            <person name="Ilyukhin E."/>
            <person name="Nguyen H.D.T."/>
            <person name="Castle A.J."/>
            <person name="Ellouze W."/>
        </authorList>
    </citation>
    <scope>NUCLEOTIDE SEQUENCE [LARGE SCALE GENOMIC DNA]</scope>
    <source>
        <strain evidence="3 4">FDS-564</strain>
    </source>
</reference>
<proteinExistence type="predicted"/>
<organism evidence="3 4">
    <name type="scientific">Cytospora paraplurivora</name>
    <dbReference type="NCBI Taxonomy" id="2898453"/>
    <lineage>
        <taxon>Eukaryota</taxon>
        <taxon>Fungi</taxon>
        <taxon>Dikarya</taxon>
        <taxon>Ascomycota</taxon>
        <taxon>Pezizomycotina</taxon>
        <taxon>Sordariomycetes</taxon>
        <taxon>Sordariomycetidae</taxon>
        <taxon>Diaporthales</taxon>
        <taxon>Cytosporaceae</taxon>
        <taxon>Cytospora</taxon>
    </lineage>
</organism>
<gene>
    <name evidence="3" type="ORF">SLS53_005970</name>
</gene>
<comment type="caution">
    <text evidence="3">The sequence shown here is derived from an EMBL/GenBank/DDBJ whole genome shotgun (WGS) entry which is preliminary data.</text>
</comment>
<accession>A0AAN9YFF0</accession>
<dbReference type="InterPro" id="IPR046797">
    <property type="entry name" value="PDDEXK_12"/>
</dbReference>
<keyword evidence="4" id="KW-1185">Reference proteome</keyword>
<evidence type="ECO:0000313" key="3">
    <source>
        <dbReference type="EMBL" id="KAK7739072.1"/>
    </source>
</evidence>
<dbReference type="Pfam" id="PF20516">
    <property type="entry name" value="PDDEXK_12"/>
    <property type="match status" value="1"/>
</dbReference>
<evidence type="ECO:0000259" key="2">
    <source>
        <dbReference type="Pfam" id="PF20516"/>
    </source>
</evidence>
<dbReference type="AlphaFoldDB" id="A0AAN9YFF0"/>
<evidence type="ECO:0000256" key="1">
    <source>
        <dbReference type="SAM" id="MobiDB-lite"/>
    </source>
</evidence>